<keyword evidence="4" id="KW-1185">Reference proteome</keyword>
<feature type="transmembrane region" description="Helical" evidence="1">
    <location>
        <begin position="107"/>
        <end position="126"/>
    </location>
</feature>
<protein>
    <submittedName>
        <fullName evidence="3">DUF4328 domain-containing protein</fullName>
    </submittedName>
</protein>
<organism evidence="3 4">
    <name type="scientific">Kitasatospora cathayae</name>
    <dbReference type="NCBI Taxonomy" id="3004092"/>
    <lineage>
        <taxon>Bacteria</taxon>
        <taxon>Bacillati</taxon>
        <taxon>Actinomycetota</taxon>
        <taxon>Actinomycetes</taxon>
        <taxon>Kitasatosporales</taxon>
        <taxon>Streptomycetaceae</taxon>
        <taxon>Kitasatospora</taxon>
    </lineage>
</organism>
<keyword evidence="1" id="KW-0812">Transmembrane</keyword>
<name>A0ABY7QAP9_9ACTN</name>
<sequence>MPSPAVFRSPKAAATAATVLLSVSGAASLFRLAVDVRLYGLVGDLLTNIDLVDDATIADADHLDQAASTVALVALVATAAAFITWFYRVRVNAEVLNPHGHRFRRGWAIGGWFTPLVALWFPRQIAGDIWQAGARPDESGVRPPLSQTPLNLWWTTFVVGNVLGRIGAQSTNAAHYPDDYQQGVVWLIASDLLELAAAVFAVLVVRKVTSMQEERFAESAARAYGVGVSAVGS</sequence>
<reference evidence="4" key="1">
    <citation type="submission" date="2022-12" db="EMBL/GenBank/DDBJ databases">
        <authorList>
            <person name="Mo P."/>
        </authorList>
    </citation>
    <scope>NUCLEOTIDE SEQUENCE [LARGE SCALE GENOMIC DNA]</scope>
    <source>
        <strain evidence="4">HUAS 3-15</strain>
    </source>
</reference>
<dbReference type="Proteomes" id="UP001212821">
    <property type="component" value="Chromosome"/>
</dbReference>
<evidence type="ECO:0000313" key="4">
    <source>
        <dbReference type="Proteomes" id="UP001212821"/>
    </source>
</evidence>
<evidence type="ECO:0000313" key="3">
    <source>
        <dbReference type="EMBL" id="WBP89606.1"/>
    </source>
</evidence>
<gene>
    <name evidence="3" type="ORF">O1G21_29685</name>
</gene>
<feature type="transmembrane region" description="Helical" evidence="1">
    <location>
        <begin position="184"/>
        <end position="205"/>
    </location>
</feature>
<keyword evidence="1" id="KW-1133">Transmembrane helix</keyword>
<accession>A0ABY7QAP9</accession>
<feature type="domain" description="DUF4328" evidence="2">
    <location>
        <begin position="51"/>
        <end position="209"/>
    </location>
</feature>
<feature type="transmembrane region" description="Helical" evidence="1">
    <location>
        <begin position="66"/>
        <end position="87"/>
    </location>
</feature>
<evidence type="ECO:0000256" key="1">
    <source>
        <dbReference type="SAM" id="Phobius"/>
    </source>
</evidence>
<dbReference type="Pfam" id="PF14219">
    <property type="entry name" value="DUF4328"/>
    <property type="match status" value="1"/>
</dbReference>
<dbReference type="EMBL" id="CP115450">
    <property type="protein sequence ID" value="WBP89606.1"/>
    <property type="molecule type" value="Genomic_DNA"/>
</dbReference>
<proteinExistence type="predicted"/>
<keyword evidence="1" id="KW-0472">Membrane</keyword>
<dbReference type="InterPro" id="IPR025565">
    <property type="entry name" value="DUF4328"/>
</dbReference>
<dbReference type="RefSeq" id="WP_270148003.1">
    <property type="nucleotide sequence ID" value="NZ_CP115450.1"/>
</dbReference>
<evidence type="ECO:0000259" key="2">
    <source>
        <dbReference type="Pfam" id="PF14219"/>
    </source>
</evidence>